<keyword evidence="2" id="KW-1185">Reference proteome</keyword>
<reference evidence="1 2" key="1">
    <citation type="journal article" date="2004" name="Appl. Environ. Microbiol.">
        <title>Mineralization of individual congeners of linear alkylbenzenesulfonate by defined pairs of heterotrophic bacteria.</title>
        <authorList>
            <person name="Schleheck D."/>
            <person name="Knepper T.P."/>
            <person name="Fischer K."/>
            <person name="Cook A.M."/>
        </authorList>
    </citation>
    <scope>NUCLEOTIDE SEQUENCE [LARGE SCALE GENOMIC DNA]</scope>
    <source>
        <strain evidence="2">DSM 14801 / SPH-1</strain>
    </source>
</reference>
<dbReference type="KEGG" id="dac:Daci_3853"/>
<dbReference type="GeneID" id="24118311"/>
<sequence>MGSILSIDTESFQRDLQSHLESLNAPKYQTPVFKIRDIPAVMRTRMGWPVAAKLMERWFNGAAYKMPTLAKRSLDPYRLSQLPSVHLDETSVTMKWALGFERVKNAQETLKNKWNSHAGIEQLKRRIKNQETAHSGQNIWRFGNLNNPAKILEDTCQVNFLVFGKMLDPMDDFYGAMGESQLNLAVSGLVTTEEPGKMSVEIDELGFYLRDCYDFNDSDSFVSQPLGCWGFQGVDCWGGARPGVNIGQETANVPPDEAQRRKYIVQNKHFLEWRDKNGHGGDFMVLSDVHRMRLPVPLKFSW</sequence>
<name>A9BLJ9_DELAS</name>
<evidence type="ECO:0000313" key="2">
    <source>
        <dbReference type="Proteomes" id="UP000000784"/>
    </source>
</evidence>
<dbReference type="Proteomes" id="UP000000784">
    <property type="component" value="Chromosome"/>
</dbReference>
<dbReference type="InterPro" id="IPR045646">
    <property type="entry name" value="DUF6402"/>
</dbReference>
<dbReference type="EMBL" id="CP000884">
    <property type="protein sequence ID" value="ABX36484.1"/>
    <property type="molecule type" value="Genomic_DNA"/>
</dbReference>
<accession>A9BLJ9</accession>
<reference evidence="2" key="2">
    <citation type="submission" date="2007-11" db="EMBL/GenBank/DDBJ databases">
        <title>Complete sequence of Delftia acidovorans DSM 14801 / SPH-1.</title>
        <authorList>
            <person name="Copeland A."/>
            <person name="Lucas S."/>
            <person name="Lapidus A."/>
            <person name="Barry K."/>
            <person name="Glavina del Rio T."/>
            <person name="Dalin E."/>
            <person name="Tice H."/>
            <person name="Pitluck S."/>
            <person name="Lowry S."/>
            <person name="Clum A."/>
            <person name="Schmutz J."/>
            <person name="Larimer F."/>
            <person name="Land M."/>
            <person name="Hauser L."/>
            <person name="Kyrpides N."/>
            <person name="Kim E."/>
            <person name="Schleheck D."/>
            <person name="Richardson P."/>
        </authorList>
    </citation>
    <scope>NUCLEOTIDE SEQUENCE [LARGE SCALE GENOMIC DNA]</scope>
    <source>
        <strain evidence="2">DSM 14801 / SPH-1</strain>
    </source>
</reference>
<dbReference type="STRING" id="398578.Daci_3853"/>
<proteinExistence type="predicted"/>
<gene>
    <name evidence="1" type="ordered locus">Daci_3853</name>
</gene>
<dbReference type="Pfam" id="PF19940">
    <property type="entry name" value="DUF6402"/>
    <property type="match status" value="1"/>
</dbReference>
<dbReference type="AlphaFoldDB" id="A9BLJ9"/>
<evidence type="ECO:0000313" key="1">
    <source>
        <dbReference type="EMBL" id="ABX36484.1"/>
    </source>
</evidence>
<organism evidence="1 2">
    <name type="scientific">Delftia acidovorans (strain DSM 14801 / SPH-1)</name>
    <dbReference type="NCBI Taxonomy" id="398578"/>
    <lineage>
        <taxon>Bacteria</taxon>
        <taxon>Pseudomonadati</taxon>
        <taxon>Pseudomonadota</taxon>
        <taxon>Betaproteobacteria</taxon>
        <taxon>Burkholderiales</taxon>
        <taxon>Comamonadaceae</taxon>
        <taxon>Delftia</taxon>
    </lineage>
</organism>
<dbReference type="HOGENOM" id="CLU_055409_0_0_4"/>
<protein>
    <submittedName>
        <fullName evidence="1">Uncharacterized protein</fullName>
    </submittedName>
</protein>
<dbReference type="eggNOG" id="COG3501">
    <property type="taxonomic scope" value="Bacteria"/>
</dbReference>
<dbReference type="RefSeq" id="WP_012205678.1">
    <property type="nucleotide sequence ID" value="NC_010002.1"/>
</dbReference>